<dbReference type="AlphaFoldDB" id="A0AAV4VJY7"/>
<dbReference type="Proteomes" id="UP001054945">
    <property type="component" value="Unassembled WGS sequence"/>
</dbReference>
<evidence type="ECO:0000313" key="1">
    <source>
        <dbReference type="EMBL" id="GIY70363.1"/>
    </source>
</evidence>
<sequence>MVLLSYPSVRKGVDRKNFMELVRHATDLVKDMGKFKNSIAVIATKVDNHYVKHGKTFVLVEDDKVIESISDFLLEVLLEKDNDHYTKIGIFRRPDEPGSLSNITLLQQGKKFVENIVYEKLNYTNTDSNDFGYTISEKVQKRCQDLIEGINDKVWKSVDDVAKHIQEYYRELVEKMRNEIKSFLGSMNVHVDPLDAETFYAKFNNGYKIASNLTQNIQNLTNPEDLANTLQVLSKNLILMYLKNS</sequence>
<accession>A0AAV4VJY7</accession>
<name>A0AAV4VJY7_CAEEX</name>
<comment type="caution">
    <text evidence="1">The sequence shown here is derived from an EMBL/GenBank/DDBJ whole genome shotgun (WGS) entry which is preliminary data.</text>
</comment>
<protein>
    <submittedName>
        <fullName evidence="1">Uncharacterized protein</fullName>
    </submittedName>
</protein>
<proteinExistence type="predicted"/>
<evidence type="ECO:0000313" key="2">
    <source>
        <dbReference type="Proteomes" id="UP001054945"/>
    </source>
</evidence>
<reference evidence="1 2" key="1">
    <citation type="submission" date="2021-06" db="EMBL/GenBank/DDBJ databases">
        <title>Caerostris extrusa draft genome.</title>
        <authorList>
            <person name="Kono N."/>
            <person name="Arakawa K."/>
        </authorList>
    </citation>
    <scope>NUCLEOTIDE SEQUENCE [LARGE SCALE GENOMIC DNA]</scope>
</reference>
<dbReference type="EMBL" id="BPLR01014655">
    <property type="protein sequence ID" value="GIY70363.1"/>
    <property type="molecule type" value="Genomic_DNA"/>
</dbReference>
<organism evidence="1 2">
    <name type="scientific">Caerostris extrusa</name>
    <name type="common">Bark spider</name>
    <name type="synonym">Caerostris bankana</name>
    <dbReference type="NCBI Taxonomy" id="172846"/>
    <lineage>
        <taxon>Eukaryota</taxon>
        <taxon>Metazoa</taxon>
        <taxon>Ecdysozoa</taxon>
        <taxon>Arthropoda</taxon>
        <taxon>Chelicerata</taxon>
        <taxon>Arachnida</taxon>
        <taxon>Araneae</taxon>
        <taxon>Araneomorphae</taxon>
        <taxon>Entelegynae</taxon>
        <taxon>Araneoidea</taxon>
        <taxon>Araneidae</taxon>
        <taxon>Caerostris</taxon>
    </lineage>
</organism>
<keyword evidence="2" id="KW-1185">Reference proteome</keyword>
<gene>
    <name evidence="1" type="primary">AVEN_232252_1</name>
    <name evidence="1" type="ORF">CEXT_753861</name>
</gene>